<comment type="catalytic activity">
    <reaction evidence="1">
        <text>ATP + protein L-histidine = ADP + protein N-phospho-L-histidine.</text>
        <dbReference type="EC" id="2.7.13.3"/>
    </reaction>
</comment>
<feature type="transmembrane region" description="Helical" evidence="10">
    <location>
        <begin position="7"/>
        <end position="25"/>
    </location>
</feature>
<dbReference type="PROSITE" id="PS50112">
    <property type="entry name" value="PAS"/>
    <property type="match status" value="1"/>
</dbReference>
<dbReference type="SUPFAM" id="SSF55874">
    <property type="entry name" value="ATPase domain of HSP90 chaperone/DNA topoisomerase II/histidine kinase"/>
    <property type="match status" value="1"/>
</dbReference>
<dbReference type="InterPro" id="IPR013767">
    <property type="entry name" value="PAS_fold"/>
</dbReference>
<dbReference type="STRING" id="1792845.BC343_29590"/>
<dbReference type="PROSITE" id="PS50109">
    <property type="entry name" value="HIS_KIN"/>
    <property type="match status" value="1"/>
</dbReference>
<dbReference type="EC" id="2.7.13.3" evidence="3"/>
<dbReference type="Gene3D" id="6.10.340.10">
    <property type="match status" value="1"/>
</dbReference>
<dbReference type="PRINTS" id="PR00344">
    <property type="entry name" value="BCTRLSENSOR"/>
</dbReference>
<dbReference type="Gene3D" id="3.30.565.10">
    <property type="entry name" value="Histidine kinase-like ATPase, C-terminal domain"/>
    <property type="match status" value="1"/>
</dbReference>
<dbReference type="InterPro" id="IPR035965">
    <property type="entry name" value="PAS-like_dom_sf"/>
</dbReference>
<name>A0A1S9PDM7_9SPHI</name>
<evidence type="ECO:0000313" key="14">
    <source>
        <dbReference type="EMBL" id="OOQ59071.1"/>
    </source>
</evidence>
<keyword evidence="10" id="KW-0812">Transmembrane</keyword>
<evidence type="ECO:0000256" key="8">
    <source>
        <dbReference type="ARBA" id="ARBA00022840"/>
    </source>
</evidence>
<feature type="transmembrane region" description="Helical" evidence="10">
    <location>
        <begin position="31"/>
        <end position="51"/>
    </location>
</feature>
<evidence type="ECO:0000256" key="3">
    <source>
        <dbReference type="ARBA" id="ARBA00012438"/>
    </source>
</evidence>
<dbReference type="Pfam" id="PF00672">
    <property type="entry name" value="HAMP"/>
    <property type="match status" value="1"/>
</dbReference>
<keyword evidence="6" id="KW-0547">Nucleotide-binding</keyword>
<dbReference type="InterPro" id="IPR036890">
    <property type="entry name" value="HATPase_C_sf"/>
</dbReference>
<dbReference type="SUPFAM" id="SSF55785">
    <property type="entry name" value="PYP-like sensor domain (PAS domain)"/>
    <property type="match status" value="1"/>
</dbReference>
<dbReference type="Pfam" id="PF00989">
    <property type="entry name" value="PAS"/>
    <property type="match status" value="1"/>
</dbReference>
<feature type="domain" description="HAMP" evidence="13">
    <location>
        <begin position="52"/>
        <end position="104"/>
    </location>
</feature>
<dbReference type="SMART" id="SM00091">
    <property type="entry name" value="PAS"/>
    <property type="match status" value="1"/>
</dbReference>
<feature type="domain" description="Histidine kinase" evidence="11">
    <location>
        <begin position="226"/>
        <end position="434"/>
    </location>
</feature>
<evidence type="ECO:0000256" key="6">
    <source>
        <dbReference type="ARBA" id="ARBA00022741"/>
    </source>
</evidence>
<evidence type="ECO:0000256" key="10">
    <source>
        <dbReference type="SAM" id="Phobius"/>
    </source>
</evidence>
<dbReference type="SUPFAM" id="SSF158472">
    <property type="entry name" value="HAMP domain-like"/>
    <property type="match status" value="1"/>
</dbReference>
<feature type="domain" description="PAS" evidence="12">
    <location>
        <begin position="109"/>
        <end position="154"/>
    </location>
</feature>
<dbReference type="InterPro" id="IPR005467">
    <property type="entry name" value="His_kinase_dom"/>
</dbReference>
<dbReference type="InterPro" id="IPR003594">
    <property type="entry name" value="HATPase_dom"/>
</dbReference>
<dbReference type="NCBIfam" id="TIGR00229">
    <property type="entry name" value="sensory_box"/>
    <property type="match status" value="1"/>
</dbReference>
<dbReference type="Gene3D" id="3.30.450.20">
    <property type="entry name" value="PAS domain"/>
    <property type="match status" value="1"/>
</dbReference>
<reference evidence="14 15" key="1">
    <citation type="submission" date="2016-07" db="EMBL/GenBank/DDBJ databases">
        <title>Genomic analysis of zinc-resistant bacterium Mucilaginibacter pedocola TBZ30.</title>
        <authorList>
            <person name="Huang J."/>
            <person name="Tang J."/>
        </authorList>
    </citation>
    <scope>NUCLEOTIDE SEQUENCE [LARGE SCALE GENOMIC DNA]</scope>
    <source>
        <strain evidence="14 15">TBZ30</strain>
    </source>
</reference>
<dbReference type="GO" id="GO:0006355">
    <property type="term" value="P:regulation of DNA-templated transcription"/>
    <property type="evidence" value="ECO:0007669"/>
    <property type="project" value="InterPro"/>
</dbReference>
<keyword evidence="15" id="KW-1185">Reference proteome</keyword>
<evidence type="ECO:0000259" key="11">
    <source>
        <dbReference type="PROSITE" id="PS50109"/>
    </source>
</evidence>
<accession>A0A1S9PDM7</accession>
<dbReference type="RefSeq" id="WP_078348972.1">
    <property type="nucleotide sequence ID" value="NZ_MBTF01000017.1"/>
</dbReference>
<dbReference type="CDD" id="cd06225">
    <property type="entry name" value="HAMP"/>
    <property type="match status" value="1"/>
</dbReference>
<keyword evidence="10" id="KW-1133">Transmembrane helix</keyword>
<evidence type="ECO:0000259" key="12">
    <source>
        <dbReference type="PROSITE" id="PS50112"/>
    </source>
</evidence>
<protein>
    <recommendedName>
        <fullName evidence="3">histidine kinase</fullName>
        <ecNumber evidence="3">2.7.13.3</ecNumber>
    </recommendedName>
</protein>
<dbReference type="InterPro" id="IPR000014">
    <property type="entry name" value="PAS"/>
</dbReference>
<keyword evidence="8" id="KW-0067">ATP-binding</keyword>
<dbReference type="GO" id="GO:0005524">
    <property type="term" value="F:ATP binding"/>
    <property type="evidence" value="ECO:0007669"/>
    <property type="project" value="UniProtKB-KW"/>
</dbReference>
<keyword evidence="10" id="KW-0472">Membrane</keyword>
<dbReference type="SMART" id="SM00387">
    <property type="entry name" value="HATPase_c"/>
    <property type="match status" value="1"/>
</dbReference>
<keyword evidence="4" id="KW-0597">Phosphoprotein</keyword>
<evidence type="ECO:0000256" key="1">
    <source>
        <dbReference type="ARBA" id="ARBA00000085"/>
    </source>
</evidence>
<dbReference type="EMBL" id="MBTF01000017">
    <property type="protein sequence ID" value="OOQ59071.1"/>
    <property type="molecule type" value="Genomic_DNA"/>
</dbReference>
<evidence type="ECO:0000256" key="9">
    <source>
        <dbReference type="ARBA" id="ARBA00023012"/>
    </source>
</evidence>
<evidence type="ECO:0000256" key="5">
    <source>
        <dbReference type="ARBA" id="ARBA00022679"/>
    </source>
</evidence>
<sequence>MKLRTKYILFVVILHALALALSFYIFDQDRIWFIASEVVVLISVVIAIQLYQQLIRPIKMLLQGIEAIKDQDFSVKFLPTGKHEVDQLINVYNHMIDALRDERTRQEEQHFFLEKLIHTSPTGIVILDHDNRIKQLNPKAVEVLALSEKEMVGQEIGQVPSPLLQHAASLKAGESITLKPDGINTYKLQRSNFIDRGFQRGFLMIEELTAEILAAEKNAYGKVIRMMAHEVNNTIGPVNSILQSTLRTHSLWENQPDNALNNALQVAFDRNQNLNHFMRNFADLVKLPPANKKPTDLNLLLKAVIELMQLKAQGKQVQLIFNASPNPYIINADVQQLEQALINIVKNAIEAIEGEGVVTFNVDIKKHLLTITDTGKGISEEESAQLFSPFFSTKKDGQGIGLTLVREIMLNHGYEFSLKTIQKNNTVFSISFNG</sequence>
<dbReference type="Proteomes" id="UP000189739">
    <property type="component" value="Unassembled WGS sequence"/>
</dbReference>
<dbReference type="AlphaFoldDB" id="A0A1S9PDM7"/>
<dbReference type="InterPro" id="IPR003660">
    <property type="entry name" value="HAMP_dom"/>
</dbReference>
<dbReference type="GO" id="GO:0004673">
    <property type="term" value="F:protein histidine kinase activity"/>
    <property type="evidence" value="ECO:0007669"/>
    <property type="project" value="UniProtKB-EC"/>
</dbReference>
<dbReference type="GO" id="GO:0016020">
    <property type="term" value="C:membrane"/>
    <property type="evidence" value="ECO:0007669"/>
    <property type="project" value="UniProtKB-SubCell"/>
</dbReference>
<dbReference type="Pfam" id="PF02518">
    <property type="entry name" value="HATPase_c"/>
    <property type="match status" value="1"/>
</dbReference>
<organism evidence="14 15">
    <name type="scientific">Mucilaginibacter pedocola</name>
    <dbReference type="NCBI Taxonomy" id="1792845"/>
    <lineage>
        <taxon>Bacteria</taxon>
        <taxon>Pseudomonadati</taxon>
        <taxon>Bacteroidota</taxon>
        <taxon>Sphingobacteriia</taxon>
        <taxon>Sphingobacteriales</taxon>
        <taxon>Sphingobacteriaceae</taxon>
        <taxon>Mucilaginibacter</taxon>
    </lineage>
</organism>
<dbReference type="PROSITE" id="PS50885">
    <property type="entry name" value="HAMP"/>
    <property type="match status" value="1"/>
</dbReference>
<dbReference type="InterPro" id="IPR004358">
    <property type="entry name" value="Sig_transdc_His_kin-like_C"/>
</dbReference>
<keyword evidence="5" id="KW-0808">Transferase</keyword>
<comment type="caution">
    <text evidence="14">The sequence shown here is derived from an EMBL/GenBank/DDBJ whole genome shotgun (WGS) entry which is preliminary data.</text>
</comment>
<dbReference type="CDD" id="cd00130">
    <property type="entry name" value="PAS"/>
    <property type="match status" value="1"/>
</dbReference>
<dbReference type="OrthoDB" id="1931120at2"/>
<dbReference type="PANTHER" id="PTHR43065:SF10">
    <property type="entry name" value="PEROXIDE STRESS-ACTIVATED HISTIDINE KINASE MAK3"/>
    <property type="match status" value="1"/>
</dbReference>
<evidence type="ECO:0000259" key="13">
    <source>
        <dbReference type="PROSITE" id="PS50885"/>
    </source>
</evidence>
<evidence type="ECO:0000256" key="4">
    <source>
        <dbReference type="ARBA" id="ARBA00022553"/>
    </source>
</evidence>
<evidence type="ECO:0000256" key="7">
    <source>
        <dbReference type="ARBA" id="ARBA00022777"/>
    </source>
</evidence>
<keyword evidence="9" id="KW-0902">Two-component regulatory system</keyword>
<keyword evidence="7 14" id="KW-0418">Kinase</keyword>
<dbReference type="PANTHER" id="PTHR43065">
    <property type="entry name" value="SENSOR HISTIDINE KINASE"/>
    <property type="match status" value="1"/>
</dbReference>
<gene>
    <name evidence="14" type="ORF">BC343_29590</name>
</gene>
<proteinExistence type="predicted"/>
<dbReference type="GO" id="GO:0000160">
    <property type="term" value="P:phosphorelay signal transduction system"/>
    <property type="evidence" value="ECO:0007669"/>
    <property type="project" value="UniProtKB-KW"/>
</dbReference>
<comment type="subcellular location">
    <subcellularLocation>
        <location evidence="2">Membrane</location>
    </subcellularLocation>
</comment>
<evidence type="ECO:0000313" key="15">
    <source>
        <dbReference type="Proteomes" id="UP000189739"/>
    </source>
</evidence>
<dbReference type="SMART" id="SM00304">
    <property type="entry name" value="HAMP"/>
    <property type="match status" value="1"/>
</dbReference>
<evidence type="ECO:0000256" key="2">
    <source>
        <dbReference type="ARBA" id="ARBA00004370"/>
    </source>
</evidence>